<feature type="domain" description="DNA2/NAM7 helicase helicase" evidence="1">
    <location>
        <begin position="66"/>
        <end position="317"/>
    </location>
</feature>
<dbReference type="PANTHER" id="PTHR10887:SF5">
    <property type="entry name" value="RNA HELICASE AQUARIUS"/>
    <property type="match status" value="1"/>
</dbReference>
<dbReference type="SUPFAM" id="SSF52540">
    <property type="entry name" value="P-loop containing nucleoside triphosphate hydrolases"/>
    <property type="match status" value="1"/>
</dbReference>
<organism evidence="2 3">
    <name type="scientific">Castanea mollissima</name>
    <name type="common">Chinese chestnut</name>
    <dbReference type="NCBI Taxonomy" id="60419"/>
    <lineage>
        <taxon>Eukaryota</taxon>
        <taxon>Viridiplantae</taxon>
        <taxon>Streptophyta</taxon>
        <taxon>Embryophyta</taxon>
        <taxon>Tracheophyta</taxon>
        <taxon>Spermatophyta</taxon>
        <taxon>Magnoliopsida</taxon>
        <taxon>eudicotyledons</taxon>
        <taxon>Gunneridae</taxon>
        <taxon>Pentapetalae</taxon>
        <taxon>rosids</taxon>
        <taxon>fabids</taxon>
        <taxon>Fagales</taxon>
        <taxon>Fagaceae</taxon>
        <taxon>Castanea</taxon>
    </lineage>
</organism>
<evidence type="ECO:0000313" key="2">
    <source>
        <dbReference type="EMBL" id="KAF3958062.1"/>
    </source>
</evidence>
<keyword evidence="3" id="KW-1185">Reference proteome</keyword>
<gene>
    <name evidence="2" type="ORF">CMV_016985</name>
</gene>
<reference evidence="2" key="1">
    <citation type="submission" date="2020-03" db="EMBL/GenBank/DDBJ databases">
        <title>Castanea mollissima Vanexum genome sequencing.</title>
        <authorList>
            <person name="Staton M."/>
        </authorList>
    </citation>
    <scope>NUCLEOTIDE SEQUENCE</scope>
    <source>
        <tissue evidence="2">Leaf</tissue>
    </source>
</reference>
<dbReference type="Proteomes" id="UP000737018">
    <property type="component" value="Unassembled WGS sequence"/>
</dbReference>
<dbReference type="InterPro" id="IPR041677">
    <property type="entry name" value="DNA2/NAM7_AAA_11"/>
</dbReference>
<dbReference type="Pfam" id="PF13086">
    <property type="entry name" value="AAA_11"/>
    <property type="match status" value="1"/>
</dbReference>
<proteinExistence type="predicted"/>
<dbReference type="GO" id="GO:0004386">
    <property type="term" value="F:helicase activity"/>
    <property type="evidence" value="ECO:0007669"/>
    <property type="project" value="InterPro"/>
</dbReference>
<sequence>MQKGGSHALPENKISGVDSVDGVNMEDTLIVEAYTPPDPGPYPQDQPKQNSVRFTPTQIGAIISGIQPGLTMVVGPPGTGKTDTAVQILNVLYHNCPSQRTLIITHSNQALNDLFEKIMQRDVPARYLLRLGQGEQELATDLDFSRQGRVNAMLVRRLELLAEVERLARSLQLPEDVDKPTFVKDRFPFEEFFSDTLHPIFMGESFEKDMRAAKGCFRHLKTMFQELEECRAFELLKSTADRANYLMTKQAKIVAMTYTHAALKRKDFLQLGFKYDNLLMEESAQILEIENFIPMLLQRQEDGYARLKCCILIGDHHCLLLDMIPFCSSN</sequence>
<accession>A0A8J4VHM1</accession>
<dbReference type="InterPro" id="IPR027417">
    <property type="entry name" value="P-loop_NTPase"/>
</dbReference>
<dbReference type="PANTHER" id="PTHR10887">
    <property type="entry name" value="DNA2/NAM7 HELICASE FAMILY"/>
    <property type="match status" value="1"/>
</dbReference>
<name>A0A8J4VHM1_9ROSI</name>
<dbReference type="AlphaFoldDB" id="A0A8J4VHM1"/>
<dbReference type="InterPro" id="IPR045055">
    <property type="entry name" value="DNA2/NAM7-like"/>
</dbReference>
<protein>
    <recommendedName>
        <fullName evidence="1">DNA2/NAM7 helicase helicase domain-containing protein</fullName>
    </recommendedName>
</protein>
<evidence type="ECO:0000259" key="1">
    <source>
        <dbReference type="Pfam" id="PF13086"/>
    </source>
</evidence>
<comment type="caution">
    <text evidence="2">The sequence shown here is derived from an EMBL/GenBank/DDBJ whole genome shotgun (WGS) entry which is preliminary data.</text>
</comment>
<evidence type="ECO:0000313" key="3">
    <source>
        <dbReference type="Proteomes" id="UP000737018"/>
    </source>
</evidence>
<dbReference type="GO" id="GO:0003729">
    <property type="term" value="F:mRNA binding"/>
    <property type="evidence" value="ECO:0007669"/>
    <property type="project" value="TreeGrafter"/>
</dbReference>
<dbReference type="GO" id="GO:0071013">
    <property type="term" value="C:catalytic step 2 spliceosome"/>
    <property type="evidence" value="ECO:0007669"/>
    <property type="project" value="TreeGrafter"/>
</dbReference>
<dbReference type="OrthoDB" id="1879at2759"/>
<dbReference type="Gene3D" id="3.40.50.300">
    <property type="entry name" value="P-loop containing nucleotide triphosphate hydrolases"/>
    <property type="match status" value="1"/>
</dbReference>
<dbReference type="EMBL" id="JRKL02002651">
    <property type="protein sequence ID" value="KAF3958062.1"/>
    <property type="molecule type" value="Genomic_DNA"/>
</dbReference>